<proteinExistence type="predicted"/>
<comment type="caution">
    <text evidence="4">The sequence shown here is derived from an EMBL/GenBank/DDBJ whole genome shotgun (WGS) entry which is preliminary data.</text>
</comment>
<feature type="compositionally biased region" description="Basic and acidic residues" evidence="2">
    <location>
        <begin position="587"/>
        <end position="596"/>
    </location>
</feature>
<feature type="compositionally biased region" description="Polar residues" evidence="2">
    <location>
        <begin position="621"/>
        <end position="630"/>
    </location>
</feature>
<name>A0A0F4GBT4_9PEZI</name>
<dbReference type="SUPFAM" id="SSF56300">
    <property type="entry name" value="Metallo-dependent phosphatases"/>
    <property type="match status" value="1"/>
</dbReference>
<evidence type="ECO:0008006" key="6">
    <source>
        <dbReference type="Google" id="ProtNLM"/>
    </source>
</evidence>
<dbReference type="EMBL" id="LAFY01004152">
    <property type="protein sequence ID" value="KJX94447.1"/>
    <property type="molecule type" value="Genomic_DNA"/>
</dbReference>
<evidence type="ECO:0000256" key="1">
    <source>
        <dbReference type="ARBA" id="ARBA00023136"/>
    </source>
</evidence>
<keyword evidence="3" id="KW-0812">Transmembrane</keyword>
<feature type="region of interest" description="Disordered" evidence="2">
    <location>
        <begin position="587"/>
        <end position="656"/>
    </location>
</feature>
<keyword evidence="3" id="KW-1133">Transmembrane helix</keyword>
<dbReference type="AlphaFoldDB" id="A0A0F4GBT4"/>
<evidence type="ECO:0000313" key="5">
    <source>
        <dbReference type="Proteomes" id="UP000033647"/>
    </source>
</evidence>
<evidence type="ECO:0000256" key="3">
    <source>
        <dbReference type="SAM" id="Phobius"/>
    </source>
</evidence>
<feature type="transmembrane region" description="Helical" evidence="3">
    <location>
        <begin position="719"/>
        <end position="741"/>
    </location>
</feature>
<organism evidence="4 5">
    <name type="scientific">Zymoseptoria brevis</name>
    <dbReference type="NCBI Taxonomy" id="1047168"/>
    <lineage>
        <taxon>Eukaryota</taxon>
        <taxon>Fungi</taxon>
        <taxon>Dikarya</taxon>
        <taxon>Ascomycota</taxon>
        <taxon>Pezizomycotina</taxon>
        <taxon>Dothideomycetes</taxon>
        <taxon>Dothideomycetidae</taxon>
        <taxon>Mycosphaerellales</taxon>
        <taxon>Mycosphaerellaceae</taxon>
        <taxon>Zymoseptoria</taxon>
    </lineage>
</organism>
<dbReference type="OrthoDB" id="5977743at2759"/>
<dbReference type="InterPro" id="IPR029052">
    <property type="entry name" value="Metallo-depent_PP-like"/>
</dbReference>
<feature type="compositionally biased region" description="Basic and acidic residues" evidence="2">
    <location>
        <begin position="367"/>
        <end position="384"/>
    </location>
</feature>
<feature type="compositionally biased region" description="Polar residues" evidence="2">
    <location>
        <begin position="638"/>
        <end position="656"/>
    </location>
</feature>
<dbReference type="Proteomes" id="UP000033647">
    <property type="component" value="Unassembled WGS sequence"/>
</dbReference>
<dbReference type="InterPro" id="IPR033308">
    <property type="entry name" value="PGAP5/Cdc1/Ted1"/>
</dbReference>
<keyword evidence="5" id="KW-1185">Reference proteome</keyword>
<dbReference type="GO" id="GO:0016020">
    <property type="term" value="C:membrane"/>
    <property type="evidence" value="ECO:0007669"/>
    <property type="project" value="GOC"/>
</dbReference>
<protein>
    <recommendedName>
        <fullName evidence="6">Calcineurin-like phosphoesterase domain-containing protein</fullName>
    </recommendedName>
</protein>
<sequence length="745" mass="83867">MNAQNFFVQFCRFTARRYPFLRRFSVTTLALILVWTIAIYTGERSTFASHITSCHWENWEEWPQDAAPHRLVFVSDPQLVDPHTYPGRPWPLSSLTEFFTDKYMARNFRLINRELDPDSIVFLGDLFDGGREWKTSRARELKGAPRQELIDLGILRENQKEGERVNVKTIDGQKVTTDLREFISGEQGRWKEYGTSQWTSEYNRFGKIFFAPEQLYPRADRAITAARDVPMDPVAIENGAKSAQWKEYDIAGGKQRKIKTNLPGNHDLGFGTRVQIPVRDRFEAHYGDTNTVYVIANHTFISLDTPSLSAADEMTDPEHKQQARLEHVWQPANDFLNKLDAAGPKVVAEALKEYFPNAHPPQGFSHEVVDPKEASRRPNADKHNAKPRLPLVLLTHVPLFRPDGDHCGSQRERGRAIPISHGYQYQNVLTPGLSSTIARKISETGDLVHVFSGDDHDYCDLVHRFNVKPWINGKIQDKPVMKAIREITVKSFSWAMGVRRPGFQLVSMWNPVDAQGMSIGGTPTTIQTHLCLLPDQLSIFIKYGLLLGVTLVVLIVRGIALSLRKPDAADLDEDDFAGEPDRFSLPRTYSYHDDRPLPNGRVSGYSSPNKLPSNEAKGRQRASSTSTSHHVGNDHQHLSVQRSYNARTRSVSPAVSLNGASGLGGYGIDKAGYMSNPRWHDPDQDSDEESHVGSHYGDDSQAKHDKGFRTKPPSKARRALNSFLEGLLIVSLPAGLLYGFLIKNG</sequence>
<dbReference type="GO" id="GO:0006506">
    <property type="term" value="P:GPI anchor biosynthetic process"/>
    <property type="evidence" value="ECO:0007669"/>
    <property type="project" value="InterPro"/>
</dbReference>
<feature type="compositionally biased region" description="Basic and acidic residues" evidence="2">
    <location>
        <begin position="678"/>
        <end position="708"/>
    </location>
</feature>
<reference evidence="4 5" key="1">
    <citation type="submission" date="2015-03" db="EMBL/GenBank/DDBJ databases">
        <title>RNA-seq based gene annotation and comparative genomics of four Zymoseptoria species reveal species-specific pathogenicity related genes and transposable element activity.</title>
        <authorList>
            <person name="Grandaubert J."/>
            <person name="Bhattacharyya A."/>
            <person name="Stukenbrock E.H."/>
        </authorList>
    </citation>
    <scope>NUCLEOTIDE SEQUENCE [LARGE SCALE GENOMIC DNA]</scope>
    <source>
        <strain evidence="4 5">Zb18110</strain>
    </source>
</reference>
<dbReference type="PANTHER" id="PTHR13315">
    <property type="entry name" value="METALLO PHOSPHOESTERASE RELATED"/>
    <property type="match status" value="1"/>
</dbReference>
<keyword evidence="1 3" id="KW-0472">Membrane</keyword>
<feature type="transmembrane region" description="Helical" evidence="3">
    <location>
        <begin position="537"/>
        <end position="556"/>
    </location>
</feature>
<dbReference type="GO" id="GO:0005783">
    <property type="term" value="C:endoplasmic reticulum"/>
    <property type="evidence" value="ECO:0007669"/>
    <property type="project" value="TreeGrafter"/>
</dbReference>
<feature type="transmembrane region" description="Helical" evidence="3">
    <location>
        <begin position="20"/>
        <end position="40"/>
    </location>
</feature>
<dbReference type="PANTHER" id="PTHR13315:SF4">
    <property type="entry name" value="METALLOPHOSPHOESTERASE, ISOFORM E"/>
    <property type="match status" value="1"/>
</dbReference>
<gene>
    <name evidence="4" type="ORF">TI39_contig4193g00001</name>
</gene>
<feature type="region of interest" description="Disordered" evidence="2">
    <location>
        <begin position="359"/>
        <end position="384"/>
    </location>
</feature>
<dbReference type="STRING" id="1047168.A0A0F4GBT4"/>
<evidence type="ECO:0000313" key="4">
    <source>
        <dbReference type="EMBL" id="KJX94447.1"/>
    </source>
</evidence>
<evidence type="ECO:0000256" key="2">
    <source>
        <dbReference type="SAM" id="MobiDB-lite"/>
    </source>
</evidence>
<feature type="region of interest" description="Disordered" evidence="2">
    <location>
        <begin position="674"/>
        <end position="714"/>
    </location>
</feature>
<accession>A0A0F4GBT4</accession>